<name>A0ABP3ST02_9SPHN</name>
<dbReference type="RefSeq" id="WP_163959693.1">
    <property type="nucleotide sequence ID" value="NZ_BAAAES010000006.1"/>
</dbReference>
<dbReference type="Pfam" id="PF00126">
    <property type="entry name" value="HTH_1"/>
    <property type="match status" value="1"/>
</dbReference>
<protein>
    <submittedName>
        <fullName evidence="6">LysR substrate-binding domain-containing protein</fullName>
    </submittedName>
</protein>
<dbReference type="InterPro" id="IPR000847">
    <property type="entry name" value="LysR_HTH_N"/>
</dbReference>
<dbReference type="InterPro" id="IPR036390">
    <property type="entry name" value="WH_DNA-bd_sf"/>
</dbReference>
<dbReference type="Gene3D" id="1.10.10.10">
    <property type="entry name" value="Winged helix-like DNA-binding domain superfamily/Winged helix DNA-binding domain"/>
    <property type="match status" value="1"/>
</dbReference>
<keyword evidence="4" id="KW-0804">Transcription</keyword>
<reference evidence="7" key="1">
    <citation type="journal article" date="2019" name="Int. J. Syst. Evol. Microbiol.">
        <title>The Global Catalogue of Microorganisms (GCM) 10K type strain sequencing project: providing services to taxonomists for standard genome sequencing and annotation.</title>
        <authorList>
            <consortium name="The Broad Institute Genomics Platform"/>
            <consortium name="The Broad Institute Genome Sequencing Center for Infectious Disease"/>
            <person name="Wu L."/>
            <person name="Ma J."/>
        </authorList>
    </citation>
    <scope>NUCLEOTIDE SEQUENCE [LARGE SCALE GENOMIC DNA]</scope>
    <source>
        <strain evidence="7">JCM 14603</strain>
    </source>
</reference>
<dbReference type="PRINTS" id="PR00039">
    <property type="entry name" value="HTHLYSR"/>
</dbReference>
<dbReference type="SUPFAM" id="SSF53850">
    <property type="entry name" value="Periplasmic binding protein-like II"/>
    <property type="match status" value="1"/>
</dbReference>
<dbReference type="Gene3D" id="3.40.190.10">
    <property type="entry name" value="Periplasmic binding protein-like II"/>
    <property type="match status" value="2"/>
</dbReference>
<keyword evidence="3" id="KW-0238">DNA-binding</keyword>
<feature type="domain" description="HTH lysR-type" evidence="5">
    <location>
        <begin position="1"/>
        <end position="58"/>
    </location>
</feature>
<sequence>MNLRHIEVFHAVYANGSVSAAARALNVSQPSVTKVLQHAETLLGFALFERTRGRLVPTQEAHALFNDVADIQERVYQLRKASQNVKRGRGAMLRISTLPSLGLGALPEAVSRFLAAQPGVGFELHTVHHDDMVRKLYERETDIVISYEVPRAAAVASRRLGRGEMVAMFRTADFPDASARLTLDQLRGRPFITTVESGPQGRALSAEMARLDVVLDEVVASRTFFVAAALVRAGVGLTIVDSFTAQASLTPDLSIRPLDPPIGFDVHAVYLESRPLGKLADQFLKHLAQGLHA</sequence>
<evidence type="ECO:0000259" key="5">
    <source>
        <dbReference type="PROSITE" id="PS50931"/>
    </source>
</evidence>
<dbReference type="PROSITE" id="PS50931">
    <property type="entry name" value="HTH_LYSR"/>
    <property type="match status" value="1"/>
</dbReference>
<accession>A0ABP3ST02</accession>
<evidence type="ECO:0000313" key="7">
    <source>
        <dbReference type="Proteomes" id="UP001500238"/>
    </source>
</evidence>
<keyword evidence="7" id="KW-1185">Reference proteome</keyword>
<evidence type="ECO:0000256" key="2">
    <source>
        <dbReference type="ARBA" id="ARBA00023015"/>
    </source>
</evidence>
<proteinExistence type="inferred from homology"/>
<evidence type="ECO:0000256" key="1">
    <source>
        <dbReference type="ARBA" id="ARBA00009437"/>
    </source>
</evidence>
<dbReference type="Pfam" id="PF03466">
    <property type="entry name" value="LysR_substrate"/>
    <property type="match status" value="1"/>
</dbReference>
<dbReference type="InterPro" id="IPR036388">
    <property type="entry name" value="WH-like_DNA-bd_sf"/>
</dbReference>
<evidence type="ECO:0000313" key="6">
    <source>
        <dbReference type="EMBL" id="GAA0662464.1"/>
    </source>
</evidence>
<dbReference type="PANTHER" id="PTHR30427">
    <property type="entry name" value="TRANSCRIPTIONAL ACTIVATOR PROTEIN LYSR"/>
    <property type="match status" value="1"/>
</dbReference>
<comment type="caution">
    <text evidence="6">The sequence shown here is derived from an EMBL/GenBank/DDBJ whole genome shotgun (WGS) entry which is preliminary data.</text>
</comment>
<keyword evidence="2" id="KW-0805">Transcription regulation</keyword>
<comment type="similarity">
    <text evidence="1">Belongs to the LysR transcriptional regulatory family.</text>
</comment>
<evidence type="ECO:0000256" key="3">
    <source>
        <dbReference type="ARBA" id="ARBA00023125"/>
    </source>
</evidence>
<dbReference type="Proteomes" id="UP001500238">
    <property type="component" value="Unassembled WGS sequence"/>
</dbReference>
<dbReference type="PANTHER" id="PTHR30427:SF1">
    <property type="entry name" value="TRANSCRIPTIONAL ACTIVATOR PROTEIN LYSR"/>
    <property type="match status" value="1"/>
</dbReference>
<dbReference type="SUPFAM" id="SSF46785">
    <property type="entry name" value="Winged helix' DNA-binding domain"/>
    <property type="match status" value="1"/>
</dbReference>
<dbReference type="EMBL" id="BAAAES010000006">
    <property type="protein sequence ID" value="GAA0662464.1"/>
    <property type="molecule type" value="Genomic_DNA"/>
</dbReference>
<organism evidence="6 7">
    <name type="scientific">Sphingomonas insulae</name>
    <dbReference type="NCBI Taxonomy" id="424800"/>
    <lineage>
        <taxon>Bacteria</taxon>
        <taxon>Pseudomonadati</taxon>
        <taxon>Pseudomonadota</taxon>
        <taxon>Alphaproteobacteria</taxon>
        <taxon>Sphingomonadales</taxon>
        <taxon>Sphingomonadaceae</taxon>
        <taxon>Sphingomonas</taxon>
    </lineage>
</organism>
<dbReference type="InterPro" id="IPR005119">
    <property type="entry name" value="LysR_subst-bd"/>
</dbReference>
<evidence type="ECO:0000256" key="4">
    <source>
        <dbReference type="ARBA" id="ARBA00023163"/>
    </source>
</evidence>
<gene>
    <name evidence="6" type="ORF">GCM10009102_09310</name>
</gene>